<evidence type="ECO:0000256" key="2">
    <source>
        <dbReference type="ARBA" id="ARBA00023163"/>
    </source>
</evidence>
<sequence>MTKRYLKDLISLNIKNKNNIIKNSFPNNFGTDYMEKINIQDGILFSKIEYNLLEPVYLEAQKQNERKFVITISLKGNSDYINNYDKRIIPFKEGFTTITLFENTEGFRKFKDKEINQVRLILSEDFLLRNFQKSIVEKYFYNKQRLQLLDFNLTSIESQFLLNDILNCKLIGELANIYKQGKVLELLSLEILKLERNKDIIFLDDYDKNAILKAKEILLDNLQNPPSIISLSKMVHLSEVKLKKGFKQLYKTSPYKLLLAYKMNIAKNLLQSGEYNINEIALKVGYKFANNFTNAFFKEFKIRPKDILKK</sequence>
<keyword evidence="1" id="KW-0805">Transcription regulation</keyword>
<accession>A0A1C7WPS7</accession>
<evidence type="ECO:0000313" key="5">
    <source>
        <dbReference type="Proteomes" id="UP000092987"/>
    </source>
</evidence>
<keyword evidence="5" id="KW-1185">Reference proteome</keyword>
<dbReference type="InterPro" id="IPR053142">
    <property type="entry name" value="PchR_regulatory_protein"/>
</dbReference>
<dbReference type="Pfam" id="PF12833">
    <property type="entry name" value="HTH_18"/>
    <property type="match status" value="1"/>
</dbReference>
<comment type="caution">
    <text evidence="4">The sequence shown here is derived from an EMBL/GenBank/DDBJ whole genome shotgun (WGS) entry which is preliminary data.</text>
</comment>
<evidence type="ECO:0000313" key="4">
    <source>
        <dbReference type="EMBL" id="OCL95324.1"/>
    </source>
</evidence>
<protein>
    <submittedName>
        <fullName evidence="4">Regulatory protein PchR</fullName>
    </submittedName>
</protein>
<dbReference type="PROSITE" id="PS01124">
    <property type="entry name" value="HTH_ARAC_FAMILY_2"/>
    <property type="match status" value="1"/>
</dbReference>
<evidence type="ECO:0000259" key="3">
    <source>
        <dbReference type="PROSITE" id="PS01124"/>
    </source>
</evidence>
<gene>
    <name evidence="4" type="primary">pchR</name>
    <name evidence="4" type="ORF">AA347_00778</name>
</gene>
<dbReference type="EMBL" id="LLKQ01000001">
    <property type="protein sequence ID" value="OCL95324.1"/>
    <property type="molecule type" value="Genomic_DNA"/>
</dbReference>
<dbReference type="InterPro" id="IPR009057">
    <property type="entry name" value="Homeodomain-like_sf"/>
</dbReference>
<name>A0A1C7WPS7_9BACT</name>
<evidence type="ECO:0000256" key="1">
    <source>
        <dbReference type="ARBA" id="ARBA00023015"/>
    </source>
</evidence>
<proteinExistence type="predicted"/>
<organism evidence="4 5">
    <name type="scientific">Aliarcobacter thereius LMG 24486</name>
    <dbReference type="NCBI Taxonomy" id="1032240"/>
    <lineage>
        <taxon>Bacteria</taxon>
        <taxon>Pseudomonadati</taxon>
        <taxon>Campylobacterota</taxon>
        <taxon>Epsilonproteobacteria</taxon>
        <taxon>Campylobacterales</taxon>
        <taxon>Arcobacteraceae</taxon>
        <taxon>Aliarcobacter</taxon>
    </lineage>
</organism>
<reference evidence="4 5" key="1">
    <citation type="submission" date="2015-10" db="EMBL/GenBank/DDBJ databases">
        <authorList>
            <person name="Rovetto F.F."/>
            <person name="Cocolin L.L."/>
            <person name="Illeghems K.K."/>
            <person name="Van Nieuwerbuegh F.F."/>
            <person name="Houf K.K."/>
        </authorList>
    </citation>
    <scope>NUCLEOTIDE SEQUENCE [LARGE SCALE GENOMIC DNA]</scope>
    <source>
        <strain evidence="4 5">LMG 24486</strain>
    </source>
</reference>
<dbReference type="RefSeq" id="WP_066390107.1">
    <property type="nucleotide sequence ID" value="NZ_CP035926.1"/>
</dbReference>
<dbReference type="Proteomes" id="UP000092987">
    <property type="component" value="Unassembled WGS sequence"/>
</dbReference>
<dbReference type="PANTHER" id="PTHR47893">
    <property type="entry name" value="REGULATORY PROTEIN PCHR"/>
    <property type="match status" value="1"/>
</dbReference>
<dbReference type="PANTHER" id="PTHR47893:SF1">
    <property type="entry name" value="REGULATORY PROTEIN PCHR"/>
    <property type="match status" value="1"/>
</dbReference>
<dbReference type="InterPro" id="IPR018060">
    <property type="entry name" value="HTH_AraC"/>
</dbReference>
<keyword evidence="2" id="KW-0804">Transcription</keyword>
<feature type="domain" description="HTH araC/xylS-type" evidence="3">
    <location>
        <begin position="212"/>
        <end position="310"/>
    </location>
</feature>
<dbReference type="Gene3D" id="1.10.10.60">
    <property type="entry name" value="Homeodomain-like"/>
    <property type="match status" value="2"/>
</dbReference>
<dbReference type="SUPFAM" id="SSF46689">
    <property type="entry name" value="Homeodomain-like"/>
    <property type="match status" value="1"/>
</dbReference>
<dbReference type="SMART" id="SM00342">
    <property type="entry name" value="HTH_ARAC"/>
    <property type="match status" value="1"/>
</dbReference>